<dbReference type="InterPro" id="IPR000595">
    <property type="entry name" value="cNMP-bd_dom"/>
</dbReference>
<evidence type="ECO:0000313" key="6">
    <source>
        <dbReference type="EMBL" id="GAA0471001.1"/>
    </source>
</evidence>
<dbReference type="PRINTS" id="PR00469">
    <property type="entry name" value="PNDRDTASEII"/>
</dbReference>
<dbReference type="InterPro" id="IPR018490">
    <property type="entry name" value="cNMP-bd_dom_sf"/>
</dbReference>
<dbReference type="EMBL" id="BAAAEM010000002">
    <property type="protein sequence ID" value="GAA0471001.1"/>
    <property type="molecule type" value="Genomic_DNA"/>
</dbReference>
<dbReference type="SMART" id="SM00100">
    <property type="entry name" value="cNMP"/>
    <property type="match status" value="1"/>
</dbReference>
<protein>
    <recommendedName>
        <fullName evidence="1">Thioredoxin reductase</fullName>
    </recommendedName>
</protein>
<comment type="caution">
    <text evidence="6">The sequence shown here is derived from an EMBL/GenBank/DDBJ whole genome shotgun (WGS) entry which is preliminary data.</text>
</comment>
<sequence length="579" mass="62410">MTTPPKSPPSPPSQNNSGVPTVDGADPYQREEQTFPTLKESHLDRIQSFCAKETVKDGALLFERGQRSVDFFIILSGAVEIFDTDDQGNANVFTVHRKNQFTGELDLFNDREILVSGRASGVTEVLRFKRADFRRMVVAEPDIGEIIMRAFILRRVGLIQHIQGGVTVIGRKQDALTLQIDRFLTRNGYPHRMLDIDEDEDSASAMEGFSIDRGDLPVVILPDGQLVKAPTDKELADALGLTEELRPDHLYDLAVIGAGPSGLAAAVYGASEGLETIIVEKLAPGGQAGTSSKIENYLGFPTGISGQALAGRAQIQAQKFGAKLAISRNATGLDCDGDYNKIILEGDEAICARALVIATGASYRKLNLENDEKFEGQGIHYAATPMEAKLCQNEEVAVIGGGNSAGQAAMFLSQTAKHVHLLIRSNSLAASMSSYLIDRLEASPKVTIRFGTAITELIGENHLESLRWKGPEGIEDRDIRNVFVMIGAVPNTGWIGDCLQLDGCGFIRTGSDCKGEPTDSPYMTSRAGVVAVGDVRSGSVKRVASGVGEGSVVIQAVHKYLSDQKEAEMQRAEAQTEMA</sequence>
<dbReference type="InterPro" id="IPR050097">
    <property type="entry name" value="Ferredoxin-NADP_redctase_2"/>
</dbReference>
<dbReference type="InterPro" id="IPR023753">
    <property type="entry name" value="FAD/NAD-binding_dom"/>
</dbReference>
<keyword evidence="3" id="KW-0560">Oxidoreductase</keyword>
<gene>
    <name evidence="6" type="ORF">GCM10009096_09910</name>
</gene>
<evidence type="ECO:0000256" key="1">
    <source>
        <dbReference type="ARBA" id="ARBA00018719"/>
    </source>
</evidence>
<accession>A0ABN1A9K4</accession>
<organism evidence="6 7">
    <name type="scientific">Parasphingorhabdus litoris</name>
    <dbReference type="NCBI Taxonomy" id="394733"/>
    <lineage>
        <taxon>Bacteria</taxon>
        <taxon>Pseudomonadati</taxon>
        <taxon>Pseudomonadota</taxon>
        <taxon>Alphaproteobacteria</taxon>
        <taxon>Sphingomonadales</taxon>
        <taxon>Sphingomonadaceae</taxon>
        <taxon>Parasphingorhabdus</taxon>
    </lineage>
</organism>
<dbReference type="Gene3D" id="3.50.50.60">
    <property type="entry name" value="FAD/NAD(P)-binding domain"/>
    <property type="match status" value="2"/>
</dbReference>
<dbReference type="Pfam" id="PF07992">
    <property type="entry name" value="Pyr_redox_2"/>
    <property type="match status" value="1"/>
</dbReference>
<dbReference type="PROSITE" id="PS50042">
    <property type="entry name" value="CNMP_BINDING_3"/>
    <property type="match status" value="1"/>
</dbReference>
<feature type="compositionally biased region" description="Pro residues" evidence="4">
    <location>
        <begin position="1"/>
        <end position="12"/>
    </location>
</feature>
<dbReference type="Pfam" id="PF00027">
    <property type="entry name" value="cNMP_binding"/>
    <property type="match status" value="1"/>
</dbReference>
<keyword evidence="7" id="KW-1185">Reference proteome</keyword>
<keyword evidence="2" id="KW-0285">Flavoprotein</keyword>
<dbReference type="PRINTS" id="PR00368">
    <property type="entry name" value="FADPNR"/>
</dbReference>
<feature type="region of interest" description="Disordered" evidence="4">
    <location>
        <begin position="1"/>
        <end position="28"/>
    </location>
</feature>
<evidence type="ECO:0000256" key="2">
    <source>
        <dbReference type="ARBA" id="ARBA00022630"/>
    </source>
</evidence>
<evidence type="ECO:0000256" key="4">
    <source>
        <dbReference type="SAM" id="MobiDB-lite"/>
    </source>
</evidence>
<dbReference type="InterPro" id="IPR036188">
    <property type="entry name" value="FAD/NAD-bd_sf"/>
</dbReference>
<proteinExistence type="predicted"/>
<dbReference type="Proteomes" id="UP001500713">
    <property type="component" value="Unassembled WGS sequence"/>
</dbReference>
<dbReference type="Gene3D" id="2.60.120.10">
    <property type="entry name" value="Jelly Rolls"/>
    <property type="match status" value="1"/>
</dbReference>
<dbReference type="SUPFAM" id="SSF51905">
    <property type="entry name" value="FAD/NAD(P)-binding domain"/>
    <property type="match status" value="1"/>
</dbReference>
<feature type="domain" description="Cyclic nucleotide-binding" evidence="5">
    <location>
        <begin position="34"/>
        <end position="154"/>
    </location>
</feature>
<dbReference type="CDD" id="cd00038">
    <property type="entry name" value="CAP_ED"/>
    <property type="match status" value="1"/>
</dbReference>
<evidence type="ECO:0000259" key="5">
    <source>
        <dbReference type="PROSITE" id="PS50042"/>
    </source>
</evidence>
<dbReference type="SUPFAM" id="SSF51206">
    <property type="entry name" value="cAMP-binding domain-like"/>
    <property type="match status" value="1"/>
</dbReference>
<reference evidence="6 7" key="1">
    <citation type="journal article" date="2019" name="Int. J. Syst. Evol. Microbiol.">
        <title>The Global Catalogue of Microorganisms (GCM) 10K type strain sequencing project: providing services to taxonomists for standard genome sequencing and annotation.</title>
        <authorList>
            <consortium name="The Broad Institute Genomics Platform"/>
            <consortium name="The Broad Institute Genome Sequencing Center for Infectious Disease"/>
            <person name="Wu L."/>
            <person name="Ma J."/>
        </authorList>
    </citation>
    <scope>NUCLEOTIDE SEQUENCE [LARGE SCALE GENOMIC DNA]</scope>
    <source>
        <strain evidence="6 7">JCM 14162</strain>
    </source>
</reference>
<evidence type="ECO:0000313" key="7">
    <source>
        <dbReference type="Proteomes" id="UP001500713"/>
    </source>
</evidence>
<dbReference type="PANTHER" id="PTHR48105">
    <property type="entry name" value="THIOREDOXIN REDUCTASE 1-RELATED-RELATED"/>
    <property type="match status" value="1"/>
</dbReference>
<dbReference type="RefSeq" id="WP_229956455.1">
    <property type="nucleotide sequence ID" value="NZ_BAAAEM010000002.1"/>
</dbReference>
<name>A0ABN1A9K4_9SPHN</name>
<dbReference type="InterPro" id="IPR014710">
    <property type="entry name" value="RmlC-like_jellyroll"/>
</dbReference>
<evidence type="ECO:0000256" key="3">
    <source>
        <dbReference type="ARBA" id="ARBA00023002"/>
    </source>
</evidence>